<dbReference type="AlphaFoldDB" id="R7UWS2"/>
<dbReference type="GO" id="GO:0042981">
    <property type="term" value="P:regulation of apoptotic process"/>
    <property type="evidence" value="ECO:0007669"/>
    <property type="project" value="InterPro"/>
</dbReference>
<feature type="compositionally biased region" description="Basic residues" evidence="2">
    <location>
        <begin position="358"/>
        <end position="368"/>
    </location>
</feature>
<evidence type="ECO:0000313" key="5">
    <source>
        <dbReference type="EnsemblMetazoa" id="CapteP223621"/>
    </source>
</evidence>
<evidence type="ECO:0000256" key="2">
    <source>
        <dbReference type="SAM" id="MobiDB-lite"/>
    </source>
</evidence>
<dbReference type="OrthoDB" id="6285665at2759"/>
<dbReference type="OMA" id="HRERTYW"/>
<proteinExistence type="predicted"/>
<sequence>MDDFEKRVLKQRKNTLVEHLTVNLELLNAFRGHRVLTEDMVEIIMTEKTNPSRVHKLIDFLVGCPRISAFEDMCAALMMCPGDLNWLAKELQTGVKADRGNLVIDDDVMKEAAMITHRKFGTSKRFSELDKKDMTELIAVKIQISKEEWKQELDLVKENLEAQKNAIKSRDQQSRALREELVEFIKDNEAALTSQAHGMTTTSEHLRGSVADDDLMAILVKTSRFLTKRIKTVLKEKEMFMHEREKCMDIIQAKMVDREKPLDQLLLLRLDQFPKLIEQHQKDITQKDNIMERQRTMLKELEDEMVLKEQEINELKSQIAQKTGEIGALQSRMMKSEREAEELQLERDSSNDNMKSNGKARPKRKSATKKVSTSSK</sequence>
<evidence type="ECO:0000259" key="3">
    <source>
        <dbReference type="PROSITE" id="PS50209"/>
    </source>
</evidence>
<evidence type="ECO:0000313" key="4">
    <source>
        <dbReference type="EMBL" id="ELU10769.1"/>
    </source>
</evidence>
<feature type="coiled-coil region" evidence="1">
    <location>
        <begin position="146"/>
        <end position="180"/>
    </location>
</feature>
<name>R7UWS2_CAPTE</name>
<reference evidence="6" key="1">
    <citation type="submission" date="2012-12" db="EMBL/GenBank/DDBJ databases">
        <authorList>
            <person name="Hellsten U."/>
            <person name="Grimwood J."/>
            <person name="Chapman J.A."/>
            <person name="Shapiro H."/>
            <person name="Aerts A."/>
            <person name="Otillar R.P."/>
            <person name="Terry A.Y."/>
            <person name="Boore J.L."/>
            <person name="Simakov O."/>
            <person name="Marletaz F."/>
            <person name="Cho S.-J."/>
            <person name="Edsinger-Gonzales E."/>
            <person name="Havlak P."/>
            <person name="Kuo D.-H."/>
            <person name="Larsson T."/>
            <person name="Lv J."/>
            <person name="Arendt D."/>
            <person name="Savage R."/>
            <person name="Osoegawa K."/>
            <person name="de Jong P."/>
            <person name="Lindberg D.R."/>
            <person name="Seaver E.C."/>
            <person name="Weisblat D.A."/>
            <person name="Putnam N.H."/>
            <person name="Grigoriev I.V."/>
            <person name="Rokhsar D.S."/>
        </authorList>
    </citation>
    <scope>NUCLEOTIDE SEQUENCE</scope>
    <source>
        <strain evidence="6">I ESC-2004</strain>
    </source>
</reference>
<dbReference type="InterPro" id="IPR011029">
    <property type="entry name" value="DEATH-like_dom_sf"/>
</dbReference>
<feature type="region of interest" description="Disordered" evidence="2">
    <location>
        <begin position="330"/>
        <end position="376"/>
    </location>
</feature>
<reference evidence="4 6" key="2">
    <citation type="journal article" date="2013" name="Nature">
        <title>Insights into bilaterian evolution from three spiralian genomes.</title>
        <authorList>
            <person name="Simakov O."/>
            <person name="Marletaz F."/>
            <person name="Cho S.J."/>
            <person name="Edsinger-Gonzales E."/>
            <person name="Havlak P."/>
            <person name="Hellsten U."/>
            <person name="Kuo D.H."/>
            <person name="Larsson T."/>
            <person name="Lv J."/>
            <person name="Arendt D."/>
            <person name="Savage R."/>
            <person name="Osoegawa K."/>
            <person name="de Jong P."/>
            <person name="Grimwood J."/>
            <person name="Chapman J.A."/>
            <person name="Shapiro H."/>
            <person name="Aerts A."/>
            <person name="Otillar R.P."/>
            <person name="Terry A.Y."/>
            <person name="Boore J.L."/>
            <person name="Grigoriev I.V."/>
            <person name="Lindberg D.R."/>
            <person name="Seaver E.C."/>
            <person name="Weisblat D.A."/>
            <person name="Putnam N.H."/>
            <person name="Rokhsar D.S."/>
        </authorList>
    </citation>
    <scope>NUCLEOTIDE SEQUENCE</scope>
    <source>
        <strain evidence="4 6">I ESC-2004</strain>
    </source>
</reference>
<dbReference type="PROSITE" id="PS50209">
    <property type="entry name" value="CARD"/>
    <property type="match status" value="1"/>
</dbReference>
<dbReference type="EMBL" id="KB297234">
    <property type="protein sequence ID" value="ELU10769.1"/>
    <property type="molecule type" value="Genomic_DNA"/>
</dbReference>
<keyword evidence="6" id="KW-1185">Reference proteome</keyword>
<dbReference type="EnsemblMetazoa" id="CapteT223621">
    <property type="protein sequence ID" value="CapteP223621"/>
    <property type="gene ID" value="CapteG223621"/>
</dbReference>
<dbReference type="Gene3D" id="1.10.533.10">
    <property type="entry name" value="Death Domain, Fas"/>
    <property type="match status" value="1"/>
</dbReference>
<accession>R7UWS2</accession>
<dbReference type="EMBL" id="AMQN01000903">
    <property type="status" value="NOT_ANNOTATED_CDS"/>
    <property type="molecule type" value="Genomic_DNA"/>
</dbReference>
<protein>
    <recommendedName>
        <fullName evidence="3">CARD domain-containing protein</fullName>
    </recommendedName>
</protein>
<dbReference type="Pfam" id="PF00619">
    <property type="entry name" value="CARD"/>
    <property type="match status" value="1"/>
</dbReference>
<dbReference type="CDD" id="cd01671">
    <property type="entry name" value="CARD"/>
    <property type="match status" value="1"/>
</dbReference>
<reference evidence="5" key="3">
    <citation type="submission" date="2015-06" db="UniProtKB">
        <authorList>
            <consortium name="EnsemblMetazoa"/>
        </authorList>
    </citation>
    <scope>IDENTIFICATION</scope>
</reference>
<dbReference type="Proteomes" id="UP000014760">
    <property type="component" value="Unassembled WGS sequence"/>
</dbReference>
<dbReference type="HOGENOM" id="CLU_776699_0_0_1"/>
<gene>
    <name evidence="4" type="ORF">CAPTEDRAFT_223621</name>
</gene>
<dbReference type="SUPFAM" id="SSF47986">
    <property type="entry name" value="DEATH domain"/>
    <property type="match status" value="1"/>
</dbReference>
<evidence type="ECO:0000313" key="6">
    <source>
        <dbReference type="Proteomes" id="UP000014760"/>
    </source>
</evidence>
<keyword evidence="1" id="KW-0175">Coiled coil</keyword>
<evidence type="ECO:0000256" key="1">
    <source>
        <dbReference type="SAM" id="Coils"/>
    </source>
</evidence>
<feature type="domain" description="CARD" evidence="3">
    <location>
        <begin position="1"/>
        <end position="62"/>
    </location>
</feature>
<organism evidence="4">
    <name type="scientific">Capitella teleta</name>
    <name type="common">Polychaete worm</name>
    <dbReference type="NCBI Taxonomy" id="283909"/>
    <lineage>
        <taxon>Eukaryota</taxon>
        <taxon>Metazoa</taxon>
        <taxon>Spiralia</taxon>
        <taxon>Lophotrochozoa</taxon>
        <taxon>Annelida</taxon>
        <taxon>Polychaeta</taxon>
        <taxon>Sedentaria</taxon>
        <taxon>Scolecida</taxon>
        <taxon>Capitellidae</taxon>
        <taxon>Capitella</taxon>
    </lineage>
</organism>
<dbReference type="InterPro" id="IPR001315">
    <property type="entry name" value="CARD"/>
</dbReference>